<dbReference type="SUPFAM" id="SSF48452">
    <property type="entry name" value="TPR-like"/>
    <property type="match status" value="1"/>
</dbReference>
<dbReference type="Pfam" id="PF04932">
    <property type="entry name" value="Wzy_C"/>
    <property type="match status" value="1"/>
</dbReference>
<feature type="transmembrane region" description="Helical" evidence="5">
    <location>
        <begin position="167"/>
        <end position="187"/>
    </location>
</feature>
<dbReference type="PANTHER" id="PTHR37422">
    <property type="entry name" value="TEICHURONIC ACID BIOSYNTHESIS PROTEIN TUAE"/>
    <property type="match status" value="1"/>
</dbReference>
<dbReference type="GO" id="GO:0016874">
    <property type="term" value="F:ligase activity"/>
    <property type="evidence" value="ECO:0007669"/>
    <property type="project" value="UniProtKB-KW"/>
</dbReference>
<organism evidence="7 8">
    <name type="scientific">Parabacteroides chinchillae</name>
    <dbReference type="NCBI Taxonomy" id="871327"/>
    <lineage>
        <taxon>Bacteria</taxon>
        <taxon>Pseudomonadati</taxon>
        <taxon>Bacteroidota</taxon>
        <taxon>Bacteroidia</taxon>
        <taxon>Bacteroidales</taxon>
        <taxon>Tannerellaceae</taxon>
        <taxon>Parabacteroides</taxon>
    </lineage>
</organism>
<protein>
    <submittedName>
        <fullName evidence="7">O-antigen ligase</fullName>
    </submittedName>
</protein>
<feature type="transmembrane region" description="Helical" evidence="5">
    <location>
        <begin position="42"/>
        <end position="61"/>
    </location>
</feature>
<reference evidence="7 8" key="1">
    <citation type="submission" date="2016-10" db="EMBL/GenBank/DDBJ databases">
        <authorList>
            <person name="Varghese N."/>
            <person name="Submissions S."/>
        </authorList>
    </citation>
    <scope>NUCLEOTIDE SEQUENCE [LARGE SCALE GENOMIC DNA]</scope>
    <source>
        <strain evidence="7 8">DSM 29073</strain>
    </source>
</reference>
<evidence type="ECO:0000256" key="5">
    <source>
        <dbReference type="SAM" id="Phobius"/>
    </source>
</evidence>
<evidence type="ECO:0000256" key="1">
    <source>
        <dbReference type="ARBA" id="ARBA00004141"/>
    </source>
</evidence>
<feature type="transmembrane region" description="Helical" evidence="5">
    <location>
        <begin position="376"/>
        <end position="393"/>
    </location>
</feature>
<feature type="domain" description="O-antigen ligase-related" evidence="6">
    <location>
        <begin position="208"/>
        <end position="360"/>
    </location>
</feature>
<comment type="caution">
    <text evidence="7">The sequence shown here is derived from an EMBL/GenBank/DDBJ whole genome shotgun (WGS) entry which is preliminary data.</text>
</comment>
<evidence type="ECO:0000259" key="6">
    <source>
        <dbReference type="Pfam" id="PF04932"/>
    </source>
</evidence>
<comment type="subcellular location">
    <subcellularLocation>
        <location evidence="1">Membrane</location>
        <topology evidence="1">Multi-pass membrane protein</topology>
    </subcellularLocation>
</comment>
<dbReference type="Proteomes" id="UP000236725">
    <property type="component" value="Unassembled WGS sequence"/>
</dbReference>
<feature type="transmembrane region" description="Helical" evidence="5">
    <location>
        <begin position="429"/>
        <end position="446"/>
    </location>
</feature>
<keyword evidence="3 5" id="KW-1133">Transmembrane helix</keyword>
<gene>
    <name evidence="7" type="ORF">SAMN05444001_12527</name>
</gene>
<feature type="transmembrane region" description="Helical" evidence="5">
    <location>
        <begin position="257"/>
        <end position="277"/>
    </location>
</feature>
<dbReference type="InterPro" id="IPR011990">
    <property type="entry name" value="TPR-like_helical_dom_sf"/>
</dbReference>
<feature type="transmembrane region" description="Helical" evidence="5">
    <location>
        <begin position="352"/>
        <end position="369"/>
    </location>
</feature>
<dbReference type="InterPro" id="IPR051533">
    <property type="entry name" value="WaaL-like"/>
</dbReference>
<keyword evidence="7" id="KW-0436">Ligase</keyword>
<evidence type="ECO:0000256" key="2">
    <source>
        <dbReference type="ARBA" id="ARBA00022692"/>
    </source>
</evidence>
<keyword evidence="2 5" id="KW-0812">Transmembrane</keyword>
<evidence type="ECO:0000313" key="7">
    <source>
        <dbReference type="EMBL" id="SEG26868.1"/>
    </source>
</evidence>
<keyword evidence="8" id="KW-1185">Reference proteome</keyword>
<evidence type="ECO:0000256" key="3">
    <source>
        <dbReference type="ARBA" id="ARBA00022989"/>
    </source>
</evidence>
<feature type="transmembrane region" description="Helical" evidence="5">
    <location>
        <begin position="199"/>
        <end position="217"/>
    </location>
</feature>
<dbReference type="GO" id="GO:0016020">
    <property type="term" value="C:membrane"/>
    <property type="evidence" value="ECO:0007669"/>
    <property type="project" value="UniProtKB-SubCell"/>
</dbReference>
<dbReference type="AlphaFoldDB" id="A0A8G2F691"/>
<dbReference type="Gene3D" id="1.25.40.10">
    <property type="entry name" value="Tetratricopeptide repeat domain"/>
    <property type="match status" value="1"/>
</dbReference>
<feature type="transmembrane region" description="Helical" evidence="5">
    <location>
        <begin position="73"/>
        <end position="91"/>
    </location>
</feature>
<evidence type="ECO:0000313" key="8">
    <source>
        <dbReference type="Proteomes" id="UP000236725"/>
    </source>
</evidence>
<feature type="transmembrane region" description="Helical" evidence="5">
    <location>
        <begin position="122"/>
        <end position="147"/>
    </location>
</feature>
<sequence length="610" mass="69210">MTALLSYLCLLFLSISGMLLLCTVFAANADLVNGMVAGKTCWFHIMMLAFAASTLFMEMVIKKTNNIKFMAADGLILLYAAIILMTYNWTLNPEPEKLLFGGQLIMLWFMIRLAIKNYPSLLMFFISIIICTGILEAGWGMMQLYGLKISNHPLFNLTGSFFNPGPFSGYIAAILPVSFGVMLRFSNCRKLDLSNPRTTLYYLAWISIISITLILPAGMSRSAWIAATVSCIWVYVTYRIGWKGMYTFWEKHRKKCIGFLVLGIAALCVGLVAIYTIKKDSANGRLLMWSITAKAIEKHPLKGVGLGGFPAVYAQTQAEYFASGKASETEKFVAGCPEYAFNEFLQIGLEQGLLGLIIFLVWVGFVLFYGIKSKRYGTTGGIIALMIFAFSSYPFQLPSFWILLIFYSVICVSTNKIKGKSLAGNQRRFPYIGFITALSCGLLFIGQKDMQNVYTQWSRAKALYSNKGYWGALDSYMMLYPQLRHKHEFLFEYSQCLSKTGKYEQANVLLQRAIQLSSDPMLYYMMAKNEQSLRKYDQAEKHLLYAINILPERIYPYYLLVKLYAEPDFYQPEKLKNAAYVVMNKQPKVESTAIKEMRKEVRKQVSSMSQ</sequence>
<feature type="transmembrane region" description="Helical" evidence="5">
    <location>
        <begin position="223"/>
        <end position="241"/>
    </location>
</feature>
<dbReference type="InterPro" id="IPR007016">
    <property type="entry name" value="O-antigen_ligase-rel_domated"/>
</dbReference>
<keyword evidence="4 5" id="KW-0472">Membrane</keyword>
<evidence type="ECO:0000256" key="4">
    <source>
        <dbReference type="ARBA" id="ARBA00023136"/>
    </source>
</evidence>
<feature type="transmembrane region" description="Helical" evidence="5">
    <location>
        <begin position="399"/>
        <end position="417"/>
    </location>
</feature>
<accession>A0A8G2F691</accession>
<proteinExistence type="predicted"/>
<dbReference type="EMBL" id="FNVS01000025">
    <property type="protein sequence ID" value="SEG26868.1"/>
    <property type="molecule type" value="Genomic_DNA"/>
</dbReference>
<dbReference type="PANTHER" id="PTHR37422:SF13">
    <property type="entry name" value="LIPOPOLYSACCHARIDE BIOSYNTHESIS PROTEIN PA4999-RELATED"/>
    <property type="match status" value="1"/>
</dbReference>
<feature type="transmembrane region" description="Helical" evidence="5">
    <location>
        <begin position="97"/>
        <end position="115"/>
    </location>
</feature>
<dbReference type="RefSeq" id="WP_103984409.1">
    <property type="nucleotide sequence ID" value="NZ_FNVS01000025.1"/>
</dbReference>
<name>A0A8G2F691_9BACT</name>